<dbReference type="InterPro" id="IPR012337">
    <property type="entry name" value="RNaseH-like_sf"/>
</dbReference>
<feature type="domain" description="Integrase catalytic" evidence="2">
    <location>
        <begin position="253"/>
        <end position="422"/>
    </location>
</feature>
<dbReference type="PANTHER" id="PTHR46585:SF1">
    <property type="entry name" value="CHROMO DOMAIN-CONTAINING PROTEIN"/>
    <property type="match status" value="1"/>
</dbReference>
<name>A0ABD2WBX6_9HYME</name>
<dbReference type="SUPFAM" id="SSF53098">
    <property type="entry name" value="Ribonuclease H-like"/>
    <property type="match status" value="1"/>
</dbReference>
<dbReference type="SUPFAM" id="SSF54160">
    <property type="entry name" value="Chromo domain-like"/>
    <property type="match status" value="1"/>
</dbReference>
<proteinExistence type="predicted"/>
<protein>
    <recommendedName>
        <fullName evidence="5">Chromo domain-containing protein</fullName>
    </recommendedName>
</protein>
<gene>
    <name evidence="3" type="ORF">TKK_014562</name>
</gene>
<dbReference type="Gene3D" id="3.30.420.10">
    <property type="entry name" value="Ribonuclease H-like superfamily/Ribonuclease H"/>
    <property type="match status" value="1"/>
</dbReference>
<dbReference type="InterPro" id="IPR000953">
    <property type="entry name" value="Chromo/chromo_shadow_dom"/>
</dbReference>
<dbReference type="PROSITE" id="PS50994">
    <property type="entry name" value="INTEGRASE"/>
    <property type="match status" value="1"/>
</dbReference>
<dbReference type="EMBL" id="JBJJXI010000117">
    <property type="protein sequence ID" value="KAL3390393.1"/>
    <property type="molecule type" value="Genomic_DNA"/>
</dbReference>
<dbReference type="InterPro" id="IPR023780">
    <property type="entry name" value="Chromo_domain"/>
</dbReference>
<feature type="domain" description="Chromo" evidence="1">
    <location>
        <begin position="523"/>
        <end position="563"/>
    </location>
</feature>
<dbReference type="PROSITE" id="PS50013">
    <property type="entry name" value="CHROMO_2"/>
    <property type="match status" value="1"/>
</dbReference>
<dbReference type="InterPro" id="IPR016197">
    <property type="entry name" value="Chromo-like_dom_sf"/>
</dbReference>
<evidence type="ECO:0000313" key="3">
    <source>
        <dbReference type="EMBL" id="KAL3390393.1"/>
    </source>
</evidence>
<dbReference type="Pfam" id="PF00665">
    <property type="entry name" value="rve"/>
    <property type="match status" value="1"/>
</dbReference>
<keyword evidence="4" id="KW-1185">Reference proteome</keyword>
<organism evidence="3 4">
    <name type="scientific">Trichogramma kaykai</name>
    <dbReference type="NCBI Taxonomy" id="54128"/>
    <lineage>
        <taxon>Eukaryota</taxon>
        <taxon>Metazoa</taxon>
        <taxon>Ecdysozoa</taxon>
        <taxon>Arthropoda</taxon>
        <taxon>Hexapoda</taxon>
        <taxon>Insecta</taxon>
        <taxon>Pterygota</taxon>
        <taxon>Neoptera</taxon>
        <taxon>Endopterygota</taxon>
        <taxon>Hymenoptera</taxon>
        <taxon>Apocrita</taxon>
        <taxon>Proctotrupomorpha</taxon>
        <taxon>Chalcidoidea</taxon>
        <taxon>Trichogrammatidae</taxon>
        <taxon>Trichogramma</taxon>
    </lineage>
</organism>
<dbReference type="InterPro" id="IPR036397">
    <property type="entry name" value="RNaseH_sf"/>
</dbReference>
<comment type="caution">
    <text evidence="3">The sequence shown here is derived from an EMBL/GenBank/DDBJ whole genome shotgun (WGS) entry which is preliminary data.</text>
</comment>
<evidence type="ECO:0000259" key="2">
    <source>
        <dbReference type="PROSITE" id="PS50994"/>
    </source>
</evidence>
<sequence>MIVIPEDTYDRLRTPKIMNSNRYTDDYEKCKNYLQTLRRYLFFTRKERMGDDDDDDYDEAETFDNETAAKLAKPMPVSEIISSLPKEHRRDANLLLNHLLSTNRVKWDNAGVVKIDNNVINNSSIADLLRSVLKKSANAFLEPSSPAGQLEITRLLKETEAPLKLIKNPFMAQTSPTSACQRTARWLEVAEVRLIIMELKNQYYDPSHEAGFAGARRLLRVNAKNRPLDEKSREKILRWLDAQDAYTLHRPARRKFPRLRYDVTNIDDVWECDLMQLTTIKKANDGYCYLLVVVDVLSKYAWVEPLRDKSGATVLQAFKKILDGERSPQLLQSDKGSEFRGEAFQKYLKERGINFRFARNPDVKAAVVERLNRTLRERIWRYLTYSNSKRYIDVIRDIVAAYNDSVHSSTKMRPSEVTLDDVPFIRENLFKRSKQQSANRKKQPKKPKYNVGTHVRISRYKATFEKGYASNFTEEIFRIKRVSLRQEIYTYVLEDLNGEEIDGFFYGEELAPVSDERLTAERFKIEKIIRTRGKGERKEAYVKWSGYPDSFNQWIKYSELESV</sequence>
<reference evidence="3 4" key="1">
    <citation type="journal article" date="2024" name="bioRxiv">
        <title>A reference genome for Trichogramma kaykai: A tiny desert-dwelling parasitoid wasp with competing sex-ratio distorters.</title>
        <authorList>
            <person name="Culotta J."/>
            <person name="Lindsey A.R."/>
        </authorList>
    </citation>
    <scope>NUCLEOTIDE SEQUENCE [LARGE SCALE GENOMIC DNA]</scope>
    <source>
        <strain evidence="3 4">KSX58</strain>
    </source>
</reference>
<accession>A0ABD2WBX6</accession>
<dbReference type="AlphaFoldDB" id="A0ABD2WBX6"/>
<dbReference type="PANTHER" id="PTHR46585">
    <property type="entry name" value="INTEGRASE CORE DOMAIN CONTAINING PROTEIN"/>
    <property type="match status" value="1"/>
</dbReference>
<dbReference type="Pfam" id="PF00385">
    <property type="entry name" value="Chromo"/>
    <property type="match status" value="1"/>
</dbReference>
<evidence type="ECO:0000313" key="4">
    <source>
        <dbReference type="Proteomes" id="UP001627154"/>
    </source>
</evidence>
<dbReference type="GO" id="GO:0005694">
    <property type="term" value="C:chromosome"/>
    <property type="evidence" value="ECO:0007669"/>
    <property type="project" value="UniProtKB-ARBA"/>
</dbReference>
<evidence type="ECO:0008006" key="5">
    <source>
        <dbReference type="Google" id="ProtNLM"/>
    </source>
</evidence>
<evidence type="ECO:0000259" key="1">
    <source>
        <dbReference type="PROSITE" id="PS50013"/>
    </source>
</evidence>
<dbReference type="Gene3D" id="2.40.50.40">
    <property type="match status" value="1"/>
</dbReference>
<dbReference type="Proteomes" id="UP001627154">
    <property type="component" value="Unassembled WGS sequence"/>
</dbReference>
<dbReference type="InterPro" id="IPR001584">
    <property type="entry name" value="Integrase_cat-core"/>
</dbReference>